<dbReference type="InterPro" id="IPR016040">
    <property type="entry name" value="NAD(P)-bd_dom"/>
</dbReference>
<evidence type="ECO:0000313" key="5">
    <source>
        <dbReference type="EMBL" id="PSN72141.1"/>
    </source>
</evidence>
<feature type="domain" description="NAD(P)-binding" evidence="4">
    <location>
        <begin position="12"/>
        <end position="155"/>
    </location>
</feature>
<evidence type="ECO:0000256" key="3">
    <source>
        <dbReference type="ARBA" id="ARBA00023002"/>
    </source>
</evidence>
<dbReference type="Pfam" id="PF13460">
    <property type="entry name" value="NAD_binding_10"/>
    <property type="match status" value="1"/>
</dbReference>
<comment type="similarity">
    <text evidence="1">Belongs to the NmrA-type oxidoreductase family. Isoflavone reductase subfamily.</text>
</comment>
<accession>A0A2T2P399</accession>
<evidence type="ECO:0000313" key="6">
    <source>
        <dbReference type="Proteomes" id="UP000240883"/>
    </source>
</evidence>
<keyword evidence="6" id="KW-1185">Reference proteome</keyword>
<dbReference type="OrthoDB" id="419598at2759"/>
<dbReference type="Proteomes" id="UP000240883">
    <property type="component" value="Unassembled WGS sequence"/>
</dbReference>
<dbReference type="SUPFAM" id="SSF51735">
    <property type="entry name" value="NAD(P)-binding Rossmann-fold domains"/>
    <property type="match status" value="1"/>
</dbReference>
<dbReference type="AlphaFoldDB" id="A0A2T2P399"/>
<dbReference type="InterPro" id="IPR036291">
    <property type="entry name" value="NAD(P)-bd_dom_sf"/>
</dbReference>
<dbReference type="CDD" id="cd05259">
    <property type="entry name" value="PCBER_SDR_a"/>
    <property type="match status" value="1"/>
</dbReference>
<dbReference type="EMBL" id="KZ678130">
    <property type="protein sequence ID" value="PSN72141.1"/>
    <property type="molecule type" value="Genomic_DNA"/>
</dbReference>
<keyword evidence="3" id="KW-0560">Oxidoreductase</keyword>
<evidence type="ECO:0000256" key="1">
    <source>
        <dbReference type="ARBA" id="ARBA00005725"/>
    </source>
</evidence>
<dbReference type="STRING" id="1448308.A0A2T2P399"/>
<dbReference type="GO" id="GO:0016491">
    <property type="term" value="F:oxidoreductase activity"/>
    <property type="evidence" value="ECO:0007669"/>
    <property type="project" value="UniProtKB-KW"/>
</dbReference>
<evidence type="ECO:0000259" key="4">
    <source>
        <dbReference type="Pfam" id="PF13460"/>
    </source>
</evidence>
<reference evidence="5 6" key="1">
    <citation type="journal article" date="2018" name="Front. Microbiol.">
        <title>Genome-Wide Analysis of Corynespora cassiicola Leaf Fall Disease Putative Effectors.</title>
        <authorList>
            <person name="Lopez D."/>
            <person name="Ribeiro S."/>
            <person name="Label P."/>
            <person name="Fumanal B."/>
            <person name="Venisse J.S."/>
            <person name="Kohler A."/>
            <person name="de Oliveira R.R."/>
            <person name="Labutti K."/>
            <person name="Lipzen A."/>
            <person name="Lail K."/>
            <person name="Bauer D."/>
            <person name="Ohm R.A."/>
            <person name="Barry K.W."/>
            <person name="Spatafora J."/>
            <person name="Grigoriev I.V."/>
            <person name="Martin F.M."/>
            <person name="Pujade-Renaud V."/>
        </authorList>
    </citation>
    <scope>NUCLEOTIDE SEQUENCE [LARGE SCALE GENOMIC DNA]</scope>
    <source>
        <strain evidence="5 6">Philippines</strain>
    </source>
</reference>
<dbReference type="PANTHER" id="PTHR47706:SF10">
    <property type="entry name" value="NMRA-LIKE DOMAIN-CONTAINING PROTEIN"/>
    <property type="match status" value="1"/>
</dbReference>
<protein>
    <submittedName>
        <fullName evidence="5">NAD(P)-binding protein</fullName>
    </submittedName>
</protein>
<dbReference type="InterPro" id="IPR051609">
    <property type="entry name" value="NmrA/Isoflavone_reductase-like"/>
</dbReference>
<evidence type="ECO:0000256" key="2">
    <source>
        <dbReference type="ARBA" id="ARBA00022857"/>
    </source>
</evidence>
<organism evidence="5 6">
    <name type="scientific">Corynespora cassiicola Philippines</name>
    <dbReference type="NCBI Taxonomy" id="1448308"/>
    <lineage>
        <taxon>Eukaryota</taxon>
        <taxon>Fungi</taxon>
        <taxon>Dikarya</taxon>
        <taxon>Ascomycota</taxon>
        <taxon>Pezizomycotina</taxon>
        <taxon>Dothideomycetes</taxon>
        <taxon>Pleosporomycetidae</taxon>
        <taxon>Pleosporales</taxon>
        <taxon>Corynesporascaceae</taxon>
        <taxon>Corynespora</taxon>
    </lineage>
</organism>
<gene>
    <name evidence="5" type="ORF">BS50DRAFT_243752</name>
</gene>
<sequence length="336" mass="36465">MELTKIAILGPRGNVGTALITELAKDSPSRWTITAITRPTSIYTPPSEYPHAITHTTADYASLDSLASIFKGHDAIINCLTGGATQYDPSKLIIDAAVAAGVKFFFANEFVGHIMSEQYGRMPESVIGAKRRIRAYLDELAKEEKLKWTALNGGPFLDMWLMKGPAGIDIPNRRARIYGTGENPLCWTPLPTMALAAANMLRNPDPVLNRPIYISPFVSSPVSTPYSTLTQNSLLKAVESVLGTPFQVENVDVATINKNAKIALERGDVATAMKGLTVGGQFYEADSGNDFSALVENEVVGVHMCTIEDAVRDAISRYGQHTPVIEAMYKVEPCSI</sequence>
<proteinExistence type="inferred from homology"/>
<dbReference type="PANTHER" id="PTHR47706">
    <property type="entry name" value="NMRA-LIKE FAMILY PROTEIN"/>
    <property type="match status" value="1"/>
</dbReference>
<dbReference type="InterPro" id="IPR045312">
    <property type="entry name" value="PCBER-like"/>
</dbReference>
<keyword evidence="2" id="KW-0521">NADP</keyword>
<name>A0A2T2P399_CORCC</name>
<dbReference type="Gene3D" id="3.40.50.720">
    <property type="entry name" value="NAD(P)-binding Rossmann-like Domain"/>
    <property type="match status" value="1"/>
</dbReference>